<feature type="domain" description="F-box" evidence="2">
    <location>
        <begin position="56"/>
        <end position="101"/>
    </location>
</feature>
<evidence type="ECO:0000313" key="3">
    <source>
        <dbReference type="Proteomes" id="UP000694904"/>
    </source>
</evidence>
<dbReference type="PANTHER" id="PTHR13318">
    <property type="entry name" value="PARTNER OF PAIRED, ISOFORM B-RELATED"/>
    <property type="match status" value="1"/>
</dbReference>
<evidence type="ECO:0000259" key="2">
    <source>
        <dbReference type="PROSITE" id="PS50181"/>
    </source>
</evidence>
<dbReference type="SMART" id="SM00367">
    <property type="entry name" value="LRR_CC"/>
    <property type="match status" value="6"/>
</dbReference>
<dbReference type="InterPro" id="IPR001810">
    <property type="entry name" value="F-box_dom"/>
</dbReference>
<protein>
    <submittedName>
        <fullName evidence="4">F-box/LRR-repeat protein 20</fullName>
    </submittedName>
</protein>
<dbReference type="InterPro" id="IPR036047">
    <property type="entry name" value="F-box-like_dom_sf"/>
</dbReference>
<proteinExistence type="predicted"/>
<dbReference type="Gene3D" id="1.20.1280.50">
    <property type="match status" value="1"/>
</dbReference>
<sequence length="615" mass="70192">MGNNLTTSGLVRINRGRIVFFERPVEAQENKVDPDMEATGTSSSLMPFSEDGTRLPLHIEQLPNDLWIEIMTYLSFRDLQQLRLVSWRCRELVNRRYFTSKGKVIVTKENLIAMKAHIERGVSYLRFDDVELRDLTQSPELSQFLKMVGPEVKHMEVRHAPVFRNMDGKLPNLKILKIVTTSFLDDVNMTIDGINMKQFMHLTGFECDGVSLDAALKLLMLLQLRRVENKVRLRHLQFEYRRNNETALLQVLYDHAPTLECVDLFFSCSPGIETLRWCAAFKRMNNLRTLKLSGNCHLVLLDDILDAIPETSKLEHLDLTGMLSLTNEMLLCIADKWHKTLRSLDLMFCVQLDVRCVSALRKMNGCLESLTMAYCRALTGRGLVEGLTTQINYTLQELFLEDVCFIDEASMCTMLERLPNLRKLSLDNCRQATTDRTLSTIFRHQTLLRLLRIDHCIKVTDMGFIGFGNQPAPISRLRGLHELNVRGCRNLTDRLLKRALHLPELLDLTLDYCNRLEANGIAALSVNCPALEKLSVASCSLINDDAVGYIVVNLKRLRSLTISNCSILTLQAFKYIAKHGRNLRELIACSIDGLDQDAAQKILSRQLPELKHVTL</sequence>
<dbReference type="InterPro" id="IPR032675">
    <property type="entry name" value="LRR_dom_sf"/>
</dbReference>
<reference evidence="4" key="3">
    <citation type="submission" date="2025-08" db="UniProtKB">
        <authorList>
            <consortium name="RefSeq"/>
        </authorList>
    </citation>
    <scope>IDENTIFICATION</scope>
    <source>
        <tissue evidence="4">Whole organism</tissue>
    </source>
</reference>
<dbReference type="Pfam" id="PF00646">
    <property type="entry name" value="F-box"/>
    <property type="match status" value="1"/>
</dbReference>
<dbReference type="SUPFAM" id="SSF52047">
    <property type="entry name" value="RNI-like"/>
    <property type="match status" value="2"/>
</dbReference>
<evidence type="ECO:0000256" key="1">
    <source>
        <dbReference type="ARBA" id="ARBA00022786"/>
    </source>
</evidence>
<evidence type="ECO:0000313" key="4">
    <source>
        <dbReference type="RefSeq" id="XP_017874421.1"/>
    </source>
</evidence>
<organism evidence="3 4">
    <name type="scientific">Drosophila arizonae</name>
    <name type="common">Fruit fly</name>
    <dbReference type="NCBI Taxonomy" id="7263"/>
    <lineage>
        <taxon>Eukaryota</taxon>
        <taxon>Metazoa</taxon>
        <taxon>Ecdysozoa</taxon>
        <taxon>Arthropoda</taxon>
        <taxon>Hexapoda</taxon>
        <taxon>Insecta</taxon>
        <taxon>Pterygota</taxon>
        <taxon>Neoptera</taxon>
        <taxon>Endopterygota</taxon>
        <taxon>Diptera</taxon>
        <taxon>Brachycera</taxon>
        <taxon>Muscomorpha</taxon>
        <taxon>Ephydroidea</taxon>
        <taxon>Drosophilidae</taxon>
        <taxon>Drosophila</taxon>
    </lineage>
</organism>
<keyword evidence="1" id="KW-0833">Ubl conjugation pathway</keyword>
<dbReference type="RefSeq" id="XP_017874421.1">
    <property type="nucleotide sequence ID" value="XM_018018932.1"/>
</dbReference>
<dbReference type="CDD" id="cd09917">
    <property type="entry name" value="F-box_SF"/>
    <property type="match status" value="1"/>
</dbReference>
<dbReference type="InterPro" id="IPR006553">
    <property type="entry name" value="Leu-rich_rpt_Cys-con_subtyp"/>
</dbReference>
<name>A0ABM1Q4N5_DROAR</name>
<dbReference type="SMART" id="SM00256">
    <property type="entry name" value="FBOX"/>
    <property type="match status" value="1"/>
</dbReference>
<dbReference type="Proteomes" id="UP000694904">
    <property type="component" value="Chromosome 2"/>
</dbReference>
<gene>
    <name evidence="4" type="primary">LOC108621538</name>
</gene>
<keyword evidence="3" id="KW-1185">Reference proteome</keyword>
<dbReference type="Gene3D" id="3.80.10.10">
    <property type="entry name" value="Ribonuclease Inhibitor"/>
    <property type="match status" value="2"/>
</dbReference>
<accession>A0ABM1Q4N5</accession>
<reference evidence="3" key="2">
    <citation type="journal article" date="2016" name="G3 (Bethesda)">
        <title>Genome Evolution in Three Species of Cactophilic Drosophila.</title>
        <authorList>
            <person name="Sanchez-Flores A."/>
            <person name="Penazola F."/>
            <person name="Carpinteyro-Ponce J."/>
            <person name="Nazario-Yepiz N."/>
            <person name="Abreu-Goodger C."/>
            <person name="Machado C.A."/>
            <person name="Markow T.A."/>
        </authorList>
    </citation>
    <scope>NUCLEOTIDE SEQUENCE [LARGE SCALE GENOMIC DNA]</scope>
</reference>
<reference evidence="3" key="1">
    <citation type="journal article" date="1997" name="Nucleic Acids Res.">
        <title>tRNAscan-SE: a program for improved detection of transfer RNA genes in genomic sequence.</title>
        <authorList>
            <person name="Lowe T.M."/>
            <person name="Eddy S.R."/>
        </authorList>
    </citation>
    <scope>NUCLEOTIDE SEQUENCE [LARGE SCALE GENOMIC DNA]</scope>
</reference>
<dbReference type="PROSITE" id="PS50181">
    <property type="entry name" value="FBOX"/>
    <property type="match status" value="1"/>
</dbReference>
<dbReference type="GeneID" id="108621538"/>
<dbReference type="SUPFAM" id="SSF81383">
    <property type="entry name" value="F-box domain"/>
    <property type="match status" value="1"/>
</dbReference>